<keyword evidence="2" id="KW-0134">Cell wall</keyword>
<feature type="region of interest" description="Disordered" evidence="6">
    <location>
        <begin position="371"/>
        <end position="427"/>
    </location>
</feature>
<comment type="caution">
    <text evidence="10">The sequence shown here is derived from an EMBL/GenBank/DDBJ whole genome shotgun (WGS) entry which is preliminary data.</text>
</comment>
<evidence type="ECO:0000256" key="2">
    <source>
        <dbReference type="ARBA" id="ARBA00022512"/>
    </source>
</evidence>
<evidence type="ECO:0000256" key="6">
    <source>
        <dbReference type="SAM" id="MobiDB-lite"/>
    </source>
</evidence>
<dbReference type="EMBL" id="NOJY02000069">
    <property type="protein sequence ID" value="RDY25469.1"/>
    <property type="molecule type" value="Genomic_DNA"/>
</dbReference>
<evidence type="ECO:0000313" key="10">
    <source>
        <dbReference type="EMBL" id="RDY25469.1"/>
    </source>
</evidence>
<dbReference type="PROSITE" id="PS50978">
    <property type="entry name" value="NEAT"/>
    <property type="match status" value="3"/>
</dbReference>
<dbReference type="InterPro" id="IPR006635">
    <property type="entry name" value="NEAT_dom"/>
</dbReference>
<feature type="domain" description="NEAT" evidence="9">
    <location>
        <begin position="255"/>
        <end position="381"/>
    </location>
</feature>
<dbReference type="CDD" id="cd06920">
    <property type="entry name" value="NEAT"/>
    <property type="match status" value="2"/>
</dbReference>
<evidence type="ECO:0000256" key="1">
    <source>
        <dbReference type="ARBA" id="ARBA00004196"/>
    </source>
</evidence>
<dbReference type="Pfam" id="PF05031">
    <property type="entry name" value="NEAT"/>
    <property type="match status" value="3"/>
</dbReference>
<feature type="domain" description="NEAT" evidence="9">
    <location>
        <begin position="426"/>
        <end position="551"/>
    </location>
</feature>
<keyword evidence="3" id="KW-0964">Secreted</keyword>
<feature type="domain" description="Gram-positive cocci surface proteins LPxTG" evidence="8">
    <location>
        <begin position="554"/>
        <end position="586"/>
    </location>
</feature>
<keyword evidence="4 7" id="KW-0732">Signal</keyword>
<dbReference type="Pfam" id="PF16403">
    <property type="entry name" value="Bact_surface_Ig-like"/>
    <property type="match status" value="1"/>
</dbReference>
<dbReference type="AlphaFoldDB" id="A0A371IYC1"/>
<dbReference type="SMART" id="SM00725">
    <property type="entry name" value="NEAT"/>
    <property type="match status" value="3"/>
</dbReference>
<dbReference type="NCBIfam" id="TIGR01167">
    <property type="entry name" value="LPXTG_anchor"/>
    <property type="match status" value="1"/>
</dbReference>
<sequence length="586" mass="62859">MALKNRRLKAAVAAMAIISVITSGGLSNVYADSSSNEQTTIERSLENRTYTVKNNVLYIKDGQVSDSGADKIRNNISEDTLIEVIDGKIYMTVEFTQAQYSMIDNVSISVDGNTQSFERSESRKYRVEIGRLDSDIRLFFDVNIPVPGMPPHSFETKLELGEAPEVETNTAPTITAKDVTINVGNSFDALSGATANDKEDGDLTSSINVVSNNVDTTKAGSYAVTYEVSDSKGLKTTKTINVVVSEKAVEKPNTLEDGIYKITNKTTYSGTSSIGSSMVRSSLEETSYIESKDGKFVATLEFADSLYPQMSNIKITVDGKSVTTTEDKSTGKVSFEVPSINSKIGVSAFISAMGSNISYAVDFEESSMEKIASGSTGGTTSDSTTNDSNNSGSNSNDSSSTGSNSSSNGSSSNSSSENTTTESTVKKGKLYTIQNAVEHSSQTGKEMARKYLNSTSKVEEIDGQKYITLTFSGSGFMQNHTIYVNGAKVSHQVTAKSGDTISLRFKVSSLNDTIKVGMYVVPMSKNIDFTVRLLEDTLTFVKDYEVSSEDGTSLPQTGSAIDNTMLVGTGSALMALAGVLNKRKRK</sequence>
<keyword evidence="11" id="KW-1185">Reference proteome</keyword>
<evidence type="ECO:0000256" key="3">
    <source>
        <dbReference type="ARBA" id="ARBA00022525"/>
    </source>
</evidence>
<keyword evidence="5" id="KW-0572">Peptidoglycan-anchor</keyword>
<dbReference type="RefSeq" id="WP_094368086.1">
    <property type="nucleotide sequence ID" value="NZ_NOJY02000069.1"/>
</dbReference>
<dbReference type="Pfam" id="PF00746">
    <property type="entry name" value="Gram_pos_anchor"/>
    <property type="match status" value="1"/>
</dbReference>
<dbReference type="SUPFAM" id="SSF158911">
    <property type="entry name" value="NEAT domain-like"/>
    <property type="match status" value="3"/>
</dbReference>
<gene>
    <name evidence="10" type="ORF">CHL78_018015</name>
</gene>
<dbReference type="InterPro" id="IPR037250">
    <property type="entry name" value="NEAT_dom_sf"/>
</dbReference>
<feature type="signal peptide" evidence="7">
    <location>
        <begin position="1"/>
        <end position="31"/>
    </location>
</feature>
<comment type="subcellular location">
    <subcellularLocation>
        <location evidence="1">Cell envelope</location>
    </subcellularLocation>
</comment>
<feature type="domain" description="NEAT" evidence="9">
    <location>
        <begin position="45"/>
        <end position="176"/>
    </location>
</feature>
<dbReference type="InterPro" id="IPR013783">
    <property type="entry name" value="Ig-like_fold"/>
</dbReference>
<evidence type="ECO:0000259" key="9">
    <source>
        <dbReference type="PROSITE" id="PS50978"/>
    </source>
</evidence>
<dbReference type="PROSITE" id="PS50847">
    <property type="entry name" value="GRAM_POS_ANCHORING"/>
    <property type="match status" value="1"/>
</dbReference>
<name>A0A371IYC1_9FIRM</name>
<dbReference type="InterPro" id="IPR019931">
    <property type="entry name" value="LPXTG_anchor"/>
</dbReference>
<evidence type="ECO:0000256" key="4">
    <source>
        <dbReference type="ARBA" id="ARBA00022729"/>
    </source>
</evidence>
<organism evidence="10 11">
    <name type="scientific">Romboutsia weinsteinii</name>
    <dbReference type="NCBI Taxonomy" id="2020949"/>
    <lineage>
        <taxon>Bacteria</taxon>
        <taxon>Bacillati</taxon>
        <taxon>Bacillota</taxon>
        <taxon>Clostridia</taxon>
        <taxon>Peptostreptococcales</taxon>
        <taxon>Peptostreptococcaceae</taxon>
        <taxon>Romboutsia</taxon>
    </lineage>
</organism>
<dbReference type="Gene3D" id="2.60.40.1850">
    <property type="match status" value="3"/>
</dbReference>
<protein>
    <submittedName>
        <fullName evidence="10">DUF5011 domain-containing protein</fullName>
    </submittedName>
</protein>
<feature type="compositionally biased region" description="Low complexity" evidence="6">
    <location>
        <begin position="378"/>
        <end position="423"/>
    </location>
</feature>
<evidence type="ECO:0000259" key="8">
    <source>
        <dbReference type="PROSITE" id="PS50847"/>
    </source>
</evidence>
<dbReference type="InterPro" id="IPR032179">
    <property type="entry name" value="Cry22Aa_Ig-like"/>
</dbReference>
<dbReference type="Proteomes" id="UP000215694">
    <property type="component" value="Unassembled WGS sequence"/>
</dbReference>
<evidence type="ECO:0000256" key="7">
    <source>
        <dbReference type="SAM" id="SignalP"/>
    </source>
</evidence>
<feature type="chain" id="PRO_5016563373" evidence="7">
    <location>
        <begin position="32"/>
        <end position="586"/>
    </location>
</feature>
<evidence type="ECO:0000256" key="5">
    <source>
        <dbReference type="ARBA" id="ARBA00023088"/>
    </source>
</evidence>
<reference evidence="10 11" key="1">
    <citation type="journal article" date="2017" name="Genome Announc.">
        <title>Draft Genome Sequence of Romboutsia weinsteinii sp. nov. Strain CCRI-19649(T) Isolated from Surface Water.</title>
        <authorList>
            <person name="Maheux A.F."/>
            <person name="Boudreau D.K."/>
            <person name="Berube E."/>
            <person name="Boissinot M."/>
            <person name="Cantin P."/>
            <person name="Raymond F."/>
            <person name="Corbeil J."/>
            <person name="Omar R.F."/>
            <person name="Bergeron M.G."/>
        </authorList>
    </citation>
    <scope>NUCLEOTIDE SEQUENCE [LARGE SCALE GENOMIC DNA]</scope>
    <source>
        <strain evidence="10 11">CCRI-19649</strain>
    </source>
</reference>
<dbReference type="OrthoDB" id="1751882at2"/>
<proteinExistence type="predicted"/>
<evidence type="ECO:0000313" key="11">
    <source>
        <dbReference type="Proteomes" id="UP000215694"/>
    </source>
</evidence>
<dbReference type="Gene3D" id="2.60.40.10">
    <property type="entry name" value="Immunoglobulins"/>
    <property type="match status" value="1"/>
</dbReference>
<accession>A0A371IYC1</accession>
<dbReference type="GO" id="GO:0030313">
    <property type="term" value="C:cell envelope"/>
    <property type="evidence" value="ECO:0007669"/>
    <property type="project" value="UniProtKB-SubCell"/>
</dbReference>